<name>A0A7Y7PNH4_9BACT</name>
<keyword evidence="2" id="KW-1185">Reference proteome</keyword>
<reference evidence="1 2" key="1">
    <citation type="submission" date="2020-05" db="EMBL/GenBank/DDBJ databases">
        <title>Hymenobacter terrestris sp. nov. and Hymenobacter lapidiphilus sp. nov., isolated from regoliths in Antarctica.</title>
        <authorList>
            <person name="Sedlacek I."/>
            <person name="Pantucek R."/>
            <person name="Zeman M."/>
            <person name="Holochova P."/>
            <person name="Kralova S."/>
            <person name="Stankova E."/>
            <person name="Sedo O."/>
            <person name="Micenkova L."/>
            <person name="Svec P."/>
            <person name="Gupta V."/>
            <person name="Sood U."/>
            <person name="Korpole U.S."/>
            <person name="Lal R."/>
        </authorList>
    </citation>
    <scope>NUCLEOTIDE SEQUENCE [LARGE SCALE GENOMIC DNA]</scope>
    <source>
        <strain evidence="1 2">P5342</strain>
    </source>
</reference>
<dbReference type="Proteomes" id="UP000565521">
    <property type="component" value="Unassembled WGS sequence"/>
</dbReference>
<dbReference type="EMBL" id="JABKAU010000010">
    <property type="protein sequence ID" value="NVO31054.1"/>
    <property type="molecule type" value="Genomic_DNA"/>
</dbReference>
<dbReference type="RefSeq" id="WP_176907967.1">
    <property type="nucleotide sequence ID" value="NZ_JABKAU010000010.1"/>
</dbReference>
<protein>
    <submittedName>
        <fullName evidence="1">Uncharacterized protein</fullName>
    </submittedName>
</protein>
<sequence>MHNTPAVSYHAPTAPATQYLPATEADFQDWLQDLLPGVRTALAHQGFEKIRTLKPFQQFLQERAE</sequence>
<evidence type="ECO:0000313" key="1">
    <source>
        <dbReference type="EMBL" id="NVO31054.1"/>
    </source>
</evidence>
<gene>
    <name evidence="1" type="ORF">HW554_07525</name>
</gene>
<accession>A0A7Y7PNH4</accession>
<dbReference type="AlphaFoldDB" id="A0A7Y7PNH4"/>
<proteinExistence type="predicted"/>
<evidence type="ECO:0000313" key="2">
    <source>
        <dbReference type="Proteomes" id="UP000565521"/>
    </source>
</evidence>
<organism evidence="1 2">
    <name type="scientific">Hymenobacter lapidiphilus</name>
    <dbReference type="NCBI Taxonomy" id="2608003"/>
    <lineage>
        <taxon>Bacteria</taxon>
        <taxon>Pseudomonadati</taxon>
        <taxon>Bacteroidota</taxon>
        <taxon>Cytophagia</taxon>
        <taxon>Cytophagales</taxon>
        <taxon>Hymenobacteraceae</taxon>
        <taxon>Hymenobacter</taxon>
    </lineage>
</organism>
<comment type="caution">
    <text evidence="1">The sequence shown here is derived from an EMBL/GenBank/DDBJ whole genome shotgun (WGS) entry which is preliminary data.</text>
</comment>